<dbReference type="OrthoDB" id="6513042at2759"/>
<dbReference type="STRING" id="5364.A0A5C3MKM0"/>
<dbReference type="Pfam" id="PF13086">
    <property type="entry name" value="AAA_11"/>
    <property type="match status" value="1"/>
</dbReference>
<dbReference type="GO" id="GO:0043139">
    <property type="term" value="F:5'-3' DNA helicase activity"/>
    <property type="evidence" value="ECO:0007669"/>
    <property type="project" value="TreeGrafter"/>
</dbReference>
<organism evidence="2 3">
    <name type="scientific">Heliocybe sulcata</name>
    <dbReference type="NCBI Taxonomy" id="5364"/>
    <lineage>
        <taxon>Eukaryota</taxon>
        <taxon>Fungi</taxon>
        <taxon>Dikarya</taxon>
        <taxon>Basidiomycota</taxon>
        <taxon>Agaricomycotina</taxon>
        <taxon>Agaricomycetes</taxon>
        <taxon>Gloeophyllales</taxon>
        <taxon>Gloeophyllaceae</taxon>
        <taxon>Heliocybe</taxon>
    </lineage>
</organism>
<protein>
    <recommendedName>
        <fullName evidence="1">DNA2/NAM7 helicase helicase domain-containing protein</fullName>
    </recommendedName>
</protein>
<accession>A0A5C3MKM0</accession>
<dbReference type="InterPro" id="IPR050534">
    <property type="entry name" value="Coronavir_polyprotein_1ab"/>
</dbReference>
<dbReference type="InterPro" id="IPR041677">
    <property type="entry name" value="DNA2/NAM7_AAA_11"/>
</dbReference>
<dbReference type="PANTHER" id="PTHR43788:SF8">
    <property type="entry name" value="DNA-BINDING PROTEIN SMUBP-2"/>
    <property type="match status" value="1"/>
</dbReference>
<dbReference type="AlphaFoldDB" id="A0A5C3MKM0"/>
<proteinExistence type="predicted"/>
<dbReference type="Gene3D" id="3.40.50.300">
    <property type="entry name" value="P-loop containing nucleotide triphosphate hydrolases"/>
    <property type="match status" value="1"/>
</dbReference>
<evidence type="ECO:0000259" key="1">
    <source>
        <dbReference type="Pfam" id="PF13086"/>
    </source>
</evidence>
<keyword evidence="3" id="KW-1185">Reference proteome</keyword>
<dbReference type="EMBL" id="ML213536">
    <property type="protein sequence ID" value="TFK45820.1"/>
    <property type="molecule type" value="Genomic_DNA"/>
</dbReference>
<evidence type="ECO:0000313" key="2">
    <source>
        <dbReference type="EMBL" id="TFK45820.1"/>
    </source>
</evidence>
<gene>
    <name evidence="2" type="ORF">OE88DRAFT_1084040</name>
</gene>
<name>A0A5C3MKM0_9AGAM</name>
<dbReference type="PANTHER" id="PTHR43788">
    <property type="entry name" value="DNA2/NAM7 HELICASE FAMILY MEMBER"/>
    <property type="match status" value="1"/>
</dbReference>
<dbReference type="SUPFAM" id="SSF52540">
    <property type="entry name" value="P-loop containing nucleoside triphosphate hydrolases"/>
    <property type="match status" value="1"/>
</dbReference>
<dbReference type="Proteomes" id="UP000305948">
    <property type="component" value="Unassembled WGS sequence"/>
</dbReference>
<dbReference type="InterPro" id="IPR027417">
    <property type="entry name" value="P-loop_NTPase"/>
</dbReference>
<evidence type="ECO:0000313" key="3">
    <source>
        <dbReference type="Proteomes" id="UP000305948"/>
    </source>
</evidence>
<feature type="domain" description="DNA2/NAM7 helicase helicase" evidence="1">
    <location>
        <begin position="386"/>
        <end position="455"/>
    </location>
</feature>
<sequence>MSKKEAKAQYIYQTLVDVDNPPIRVSTYAERDLDDAILDASMEGGGYTAIGLSAAYAPRSGVLNAVALCVRDCALVIQLASAGARSGRPTPGITVQHILGERTLLDKSGTGGFYGFDMDQIALSLWKDHDISIADAIDIQSICPSKGARVPLVTIKFCGGDEVHVNEDNVGHTFSNMDWDPKSCVDIVQRSWVSWFLATQPSMEEGFRAIPRIHIQQFTPEVLSWLAKIVRDSQRQEEPAEVVHEFSGLRETRQGKLEIRQEQFKNRIQRPYGNQQMHFQINDSGASYSIPARPTEILGRRAQITTQGNLVLDGKLMTSLVTTGSRAPTQAQSLRASTVLNILQKKVQPFSNPWLKMLYLDQIPEWPDSPSALGLSSLPVTPTQPLNESQLLAVSKMLCSSKEEKFTLIQGPPGTGKTSVIGQFVLAAISGGARGLWLVAKSNVAVKNIAEKLSSLEFMSWRLVVSADFHYDWYGVTHPCCS</sequence>
<reference evidence="2 3" key="1">
    <citation type="journal article" date="2019" name="Nat. Ecol. Evol.">
        <title>Megaphylogeny resolves global patterns of mushroom evolution.</title>
        <authorList>
            <person name="Varga T."/>
            <person name="Krizsan K."/>
            <person name="Foldi C."/>
            <person name="Dima B."/>
            <person name="Sanchez-Garcia M."/>
            <person name="Sanchez-Ramirez S."/>
            <person name="Szollosi G.J."/>
            <person name="Szarkandi J.G."/>
            <person name="Papp V."/>
            <person name="Albert L."/>
            <person name="Andreopoulos W."/>
            <person name="Angelini C."/>
            <person name="Antonin V."/>
            <person name="Barry K.W."/>
            <person name="Bougher N.L."/>
            <person name="Buchanan P."/>
            <person name="Buyck B."/>
            <person name="Bense V."/>
            <person name="Catcheside P."/>
            <person name="Chovatia M."/>
            <person name="Cooper J."/>
            <person name="Damon W."/>
            <person name="Desjardin D."/>
            <person name="Finy P."/>
            <person name="Geml J."/>
            <person name="Haridas S."/>
            <person name="Hughes K."/>
            <person name="Justo A."/>
            <person name="Karasinski D."/>
            <person name="Kautmanova I."/>
            <person name="Kiss B."/>
            <person name="Kocsube S."/>
            <person name="Kotiranta H."/>
            <person name="LaButti K.M."/>
            <person name="Lechner B.E."/>
            <person name="Liimatainen K."/>
            <person name="Lipzen A."/>
            <person name="Lukacs Z."/>
            <person name="Mihaltcheva S."/>
            <person name="Morgado L.N."/>
            <person name="Niskanen T."/>
            <person name="Noordeloos M.E."/>
            <person name="Ohm R.A."/>
            <person name="Ortiz-Santana B."/>
            <person name="Ovrebo C."/>
            <person name="Racz N."/>
            <person name="Riley R."/>
            <person name="Savchenko A."/>
            <person name="Shiryaev A."/>
            <person name="Soop K."/>
            <person name="Spirin V."/>
            <person name="Szebenyi C."/>
            <person name="Tomsovsky M."/>
            <person name="Tulloss R.E."/>
            <person name="Uehling J."/>
            <person name="Grigoriev I.V."/>
            <person name="Vagvolgyi C."/>
            <person name="Papp T."/>
            <person name="Martin F.M."/>
            <person name="Miettinen O."/>
            <person name="Hibbett D.S."/>
            <person name="Nagy L.G."/>
        </authorList>
    </citation>
    <scope>NUCLEOTIDE SEQUENCE [LARGE SCALE GENOMIC DNA]</scope>
    <source>
        <strain evidence="2 3">OMC1185</strain>
    </source>
</reference>